<proteinExistence type="predicted"/>
<dbReference type="Pfam" id="PF08232">
    <property type="entry name" value="Striatin"/>
    <property type="match status" value="1"/>
</dbReference>
<organism evidence="4 5">
    <name type="scientific">Candida orthopsilosis (strain 90-125)</name>
    <name type="common">Yeast</name>
    <dbReference type="NCBI Taxonomy" id="1136231"/>
    <lineage>
        <taxon>Eukaryota</taxon>
        <taxon>Fungi</taxon>
        <taxon>Dikarya</taxon>
        <taxon>Ascomycota</taxon>
        <taxon>Saccharomycotina</taxon>
        <taxon>Pichiomycetes</taxon>
        <taxon>Debaryomycetaceae</taxon>
        <taxon>Candida/Lodderomyces clade</taxon>
        <taxon>Candida</taxon>
    </lineage>
</organism>
<protein>
    <recommendedName>
        <fullName evidence="3">Striatin N-terminal domain-containing protein</fullName>
    </recommendedName>
</protein>
<feature type="region of interest" description="Disordered" evidence="2">
    <location>
        <begin position="406"/>
        <end position="431"/>
    </location>
</feature>
<dbReference type="EMBL" id="HE681725">
    <property type="protein sequence ID" value="CCG24837.1"/>
    <property type="molecule type" value="Genomic_DNA"/>
</dbReference>
<dbReference type="KEGG" id="cot:CORT_0G01500"/>
<dbReference type="AlphaFoldDB" id="H8XAI8"/>
<feature type="compositionally biased region" description="Polar residues" evidence="2">
    <location>
        <begin position="7"/>
        <end position="31"/>
    </location>
</feature>
<evidence type="ECO:0000313" key="4">
    <source>
        <dbReference type="EMBL" id="CCG24837.1"/>
    </source>
</evidence>
<dbReference type="RefSeq" id="XP_003870964.1">
    <property type="nucleotide sequence ID" value="XM_003870915.1"/>
</dbReference>
<dbReference type="HOGENOM" id="CLU_497120_0_0_1"/>
<dbReference type="GeneID" id="14542086"/>
<evidence type="ECO:0000256" key="2">
    <source>
        <dbReference type="SAM" id="MobiDB-lite"/>
    </source>
</evidence>
<reference evidence="4 5" key="1">
    <citation type="journal article" date="2012" name="PLoS ONE">
        <title>Sequence and analysis of the genome of the pathogenic yeast Candida orthopsilosis.</title>
        <authorList>
            <person name="Riccombeni A."/>
            <person name="Vidanes G."/>
            <person name="Proux-Wera E."/>
            <person name="Wolfe K.H."/>
            <person name="Butler G."/>
        </authorList>
    </citation>
    <scope>NUCLEOTIDE SEQUENCE [LARGE SCALE GENOMIC DNA]</scope>
    <source>
        <strain evidence="4 5">Co 90-125</strain>
    </source>
</reference>
<sequence length="461" mass="51827">MPPRTNRPMNAQTQWKDQASSSSPQNSNEPTYTLPGVINYLTSEFTNLERFKIMTNLEKSEMKYRILHLEGEIKTLKYANQKQQARIDSLEKENRLLKSKNKDELSKEEPIVTNTSPEPDLESIKKSRQQLKESMKEIISLLKSPSTRLGELSISEGNQHELEEMIDNSEDDFVFGHGSNSPKSNLIAQFFDDDDKDEKKEDDKDEDVLERSITNESDVTVIESGDVEERPPGAEVKNDEISTTRTFENNGVTIELATFKDRSTITTSMNGDTTTKEVIINNPDEIRNAFALTNEIFLIVGKDINLLTDGGKEKVLIPVKSSFSRIDSTALINMTTPNDKSKTFGLAISGFSNGTKSFLSKIYQLTAEEQIKYKEIGSFNRKFLTKNKSGSNIVFVGWKYEETESAPSTPNKVVKSPPPSPSKNGNKNNTDSRLGLYNVMYRIGDQNCKVNLSSKQVAVID</sequence>
<evidence type="ECO:0000259" key="3">
    <source>
        <dbReference type="Pfam" id="PF08232"/>
    </source>
</evidence>
<feature type="domain" description="Striatin N-terminal" evidence="3">
    <location>
        <begin position="33"/>
        <end position="102"/>
    </location>
</feature>
<gene>
    <name evidence="4" type="ORF">CORT_0G01500</name>
</gene>
<name>H8XAI8_CANO9</name>
<dbReference type="eggNOG" id="KOG0642">
    <property type="taxonomic scope" value="Eukaryota"/>
</dbReference>
<keyword evidence="5" id="KW-1185">Reference proteome</keyword>
<evidence type="ECO:0000313" key="5">
    <source>
        <dbReference type="Proteomes" id="UP000005018"/>
    </source>
</evidence>
<feature type="region of interest" description="Disordered" evidence="2">
    <location>
        <begin position="1"/>
        <end position="34"/>
    </location>
</feature>
<accession>H8XAI8</accession>
<keyword evidence="1" id="KW-0175">Coiled coil</keyword>
<dbReference type="InterPro" id="IPR051488">
    <property type="entry name" value="WD_repeat_striatin"/>
</dbReference>
<dbReference type="Proteomes" id="UP000005018">
    <property type="component" value="Chromosome 7"/>
</dbReference>
<dbReference type="PANTHER" id="PTHR15653">
    <property type="entry name" value="STRIATIN"/>
    <property type="match status" value="1"/>
</dbReference>
<dbReference type="InterPro" id="IPR013258">
    <property type="entry name" value="Striatin_N"/>
</dbReference>
<feature type="region of interest" description="Disordered" evidence="2">
    <location>
        <begin position="101"/>
        <end position="123"/>
    </location>
</feature>
<dbReference type="OrthoDB" id="727118at2759"/>
<evidence type="ECO:0000256" key="1">
    <source>
        <dbReference type="ARBA" id="ARBA00023054"/>
    </source>
</evidence>
<feature type="compositionally biased region" description="Basic and acidic residues" evidence="2">
    <location>
        <begin position="101"/>
        <end position="110"/>
    </location>
</feature>
<dbReference type="PANTHER" id="PTHR15653:SF0">
    <property type="entry name" value="CONNECTOR OF KINASE TO AP-1, ISOFORM E"/>
    <property type="match status" value="1"/>
</dbReference>